<evidence type="ECO:0000313" key="2">
    <source>
        <dbReference type="EMBL" id="KAF1371660.1"/>
    </source>
</evidence>
<gene>
    <name evidence="2" type="ORF">PFLUV_G00270760</name>
</gene>
<organism evidence="2 3">
    <name type="scientific">Perca fluviatilis</name>
    <name type="common">European perch</name>
    <dbReference type="NCBI Taxonomy" id="8168"/>
    <lineage>
        <taxon>Eukaryota</taxon>
        <taxon>Metazoa</taxon>
        <taxon>Chordata</taxon>
        <taxon>Craniata</taxon>
        <taxon>Vertebrata</taxon>
        <taxon>Euteleostomi</taxon>
        <taxon>Actinopterygii</taxon>
        <taxon>Neopterygii</taxon>
        <taxon>Teleostei</taxon>
        <taxon>Neoteleostei</taxon>
        <taxon>Acanthomorphata</taxon>
        <taxon>Eupercaria</taxon>
        <taxon>Perciformes</taxon>
        <taxon>Percoidei</taxon>
        <taxon>Percidae</taxon>
        <taxon>Percinae</taxon>
        <taxon>Perca</taxon>
    </lineage>
</organism>
<sequence length="66" mass="6919">MLRSVRGWTTVAGGLVFTWSGGAGSPQLCGGCSAFISEMSAEFPDHNGEVPSLHSCRLLSVLTVYS</sequence>
<evidence type="ECO:0008006" key="4">
    <source>
        <dbReference type="Google" id="ProtNLM"/>
    </source>
</evidence>
<reference evidence="2 3" key="1">
    <citation type="submission" date="2019-06" db="EMBL/GenBank/DDBJ databases">
        <title>A chromosome-scale genome assembly of the European perch, Perca fluviatilis.</title>
        <authorList>
            <person name="Roques C."/>
            <person name="Zahm M."/>
            <person name="Cabau C."/>
            <person name="Klopp C."/>
            <person name="Bouchez O."/>
            <person name="Donnadieu C."/>
            <person name="Kuhl H."/>
            <person name="Gislard M."/>
            <person name="Guendouz S."/>
            <person name="Journot L."/>
            <person name="Haffray P."/>
            <person name="Bestin A."/>
            <person name="Morvezen R."/>
            <person name="Feron R."/>
            <person name="Wen M."/>
            <person name="Jouanno E."/>
            <person name="Herpin A."/>
            <person name="Schartl M."/>
            <person name="Postlethwait J."/>
            <person name="Schaerlinger B."/>
            <person name="Chardard D."/>
            <person name="Lecocq T."/>
            <person name="Poncet C."/>
            <person name="Jaffrelo L."/>
            <person name="Lampietro C."/>
            <person name="Guiguen Y."/>
        </authorList>
    </citation>
    <scope>NUCLEOTIDE SEQUENCE [LARGE SCALE GENOMIC DNA]</scope>
    <source>
        <tissue evidence="2">Blood</tissue>
    </source>
</reference>
<feature type="chain" id="PRO_5025652346" description="Secreted protein" evidence="1">
    <location>
        <begin position="24"/>
        <end position="66"/>
    </location>
</feature>
<dbReference type="Proteomes" id="UP000465112">
    <property type="component" value="Chromosome 24"/>
</dbReference>
<keyword evidence="1" id="KW-0732">Signal</keyword>
<dbReference type="AlphaFoldDB" id="A0A6A5DWB7"/>
<protein>
    <recommendedName>
        <fullName evidence="4">Secreted protein</fullName>
    </recommendedName>
</protein>
<feature type="signal peptide" evidence="1">
    <location>
        <begin position="1"/>
        <end position="23"/>
    </location>
</feature>
<evidence type="ECO:0000313" key="3">
    <source>
        <dbReference type="Proteomes" id="UP000465112"/>
    </source>
</evidence>
<name>A0A6A5DWB7_PERFL</name>
<comment type="caution">
    <text evidence="2">The sequence shown here is derived from an EMBL/GenBank/DDBJ whole genome shotgun (WGS) entry which is preliminary data.</text>
</comment>
<keyword evidence="3" id="KW-1185">Reference proteome</keyword>
<proteinExistence type="predicted"/>
<accession>A0A6A5DWB7</accession>
<evidence type="ECO:0000256" key="1">
    <source>
        <dbReference type="SAM" id="SignalP"/>
    </source>
</evidence>
<dbReference type="EMBL" id="VHII01000024">
    <property type="protein sequence ID" value="KAF1371660.1"/>
    <property type="molecule type" value="Genomic_DNA"/>
</dbReference>